<dbReference type="PROSITE" id="PS51819">
    <property type="entry name" value="VOC"/>
    <property type="match status" value="1"/>
</dbReference>
<dbReference type="PANTHER" id="PTHR33993:SF2">
    <property type="entry name" value="VOC DOMAIN-CONTAINING PROTEIN"/>
    <property type="match status" value="1"/>
</dbReference>
<gene>
    <name evidence="2" type="ORF">IBL28_04175</name>
</gene>
<accession>A0A926JPM4</accession>
<name>A0A926JPM4_9FLAO</name>
<dbReference type="Pfam" id="PF22677">
    <property type="entry name" value="Ble-like_N"/>
    <property type="match status" value="1"/>
</dbReference>
<protein>
    <submittedName>
        <fullName evidence="2">VOC family protein</fullName>
    </submittedName>
</protein>
<dbReference type="InterPro" id="IPR029068">
    <property type="entry name" value="Glyas_Bleomycin-R_OHBP_Dase"/>
</dbReference>
<dbReference type="InterPro" id="IPR053863">
    <property type="entry name" value="Glyoxy/Ble-like_N"/>
</dbReference>
<comment type="caution">
    <text evidence="2">The sequence shown here is derived from an EMBL/GenBank/DDBJ whole genome shotgun (WGS) entry which is preliminary data.</text>
</comment>
<evidence type="ECO:0000259" key="1">
    <source>
        <dbReference type="PROSITE" id="PS51819"/>
    </source>
</evidence>
<dbReference type="InterPro" id="IPR037523">
    <property type="entry name" value="VOC_core"/>
</dbReference>
<evidence type="ECO:0000313" key="3">
    <source>
        <dbReference type="Proteomes" id="UP000653730"/>
    </source>
</evidence>
<dbReference type="SUPFAM" id="SSF54593">
    <property type="entry name" value="Glyoxalase/Bleomycin resistance protein/Dihydroxybiphenyl dioxygenase"/>
    <property type="match status" value="1"/>
</dbReference>
<proteinExistence type="predicted"/>
<sequence>MKKVVHFEIPADDLERAKKFYSIFDWQMQDWPMPDGSVYVGARTVDTDETTYQPKEPGAINGGIFLREAQVTTPSITINVPSVDEYLEKVKNAGGTIVKPKEAIENMGFFAYVKDTEGNILGLWEDIPQG</sequence>
<dbReference type="Gene3D" id="3.10.180.10">
    <property type="entry name" value="2,3-Dihydroxybiphenyl 1,2-Dioxygenase, domain 1"/>
    <property type="match status" value="1"/>
</dbReference>
<dbReference type="PANTHER" id="PTHR33993">
    <property type="entry name" value="GLYOXALASE-RELATED"/>
    <property type="match status" value="1"/>
</dbReference>
<dbReference type="InterPro" id="IPR052164">
    <property type="entry name" value="Anthracycline_SecMetBiosynth"/>
</dbReference>
<dbReference type="RefSeq" id="WP_187964307.1">
    <property type="nucleotide sequence ID" value="NZ_JACVDC010000007.1"/>
</dbReference>
<feature type="domain" description="VOC" evidence="1">
    <location>
        <begin position="3"/>
        <end position="126"/>
    </location>
</feature>
<reference evidence="2 3" key="1">
    <citation type="submission" date="2020-09" db="EMBL/GenBank/DDBJ databases">
        <title>Sinomicrobium weinanense sp. nov., a halophilic bacteria isolated from saline-alkali soil.</title>
        <authorList>
            <person name="Wu P."/>
            <person name="Ren H."/>
            <person name="Mei Y."/>
            <person name="Liang Y."/>
            <person name="Chen Z."/>
        </authorList>
    </citation>
    <scope>NUCLEOTIDE SEQUENCE [LARGE SCALE GENOMIC DNA]</scope>
    <source>
        <strain evidence="2 3">FJxs</strain>
    </source>
</reference>
<dbReference type="EMBL" id="JACVDC010000007">
    <property type="protein sequence ID" value="MBC9795150.1"/>
    <property type="molecule type" value="Genomic_DNA"/>
</dbReference>
<organism evidence="2 3">
    <name type="scientific">Sinomicrobium weinanense</name>
    <dbReference type="NCBI Taxonomy" id="2842200"/>
    <lineage>
        <taxon>Bacteria</taxon>
        <taxon>Pseudomonadati</taxon>
        <taxon>Bacteroidota</taxon>
        <taxon>Flavobacteriia</taxon>
        <taxon>Flavobacteriales</taxon>
        <taxon>Flavobacteriaceae</taxon>
        <taxon>Sinomicrobium</taxon>
    </lineage>
</organism>
<evidence type="ECO:0000313" key="2">
    <source>
        <dbReference type="EMBL" id="MBC9795150.1"/>
    </source>
</evidence>
<dbReference type="CDD" id="cd07247">
    <property type="entry name" value="SgaA_N_like"/>
    <property type="match status" value="1"/>
</dbReference>
<keyword evidence="3" id="KW-1185">Reference proteome</keyword>
<dbReference type="Proteomes" id="UP000653730">
    <property type="component" value="Unassembled WGS sequence"/>
</dbReference>
<dbReference type="AlphaFoldDB" id="A0A926JPM4"/>